<evidence type="ECO:0000313" key="7">
    <source>
        <dbReference type="Proteomes" id="UP000321085"/>
    </source>
</evidence>
<comment type="function">
    <text evidence="4">ATP-dependent carboxylate-amine ligase which exhibits weak glutamate--cysteine ligase activity.</text>
</comment>
<proteinExistence type="inferred from homology"/>
<dbReference type="AlphaFoldDB" id="A0A512C2L3"/>
<sequence length="398" mass="44930">MSIHREAFSIGIEEEYLLIDPETRALAGRQPAGFMGRCKEILGSRVTHEFLQSQVEIGTGVCRTVGEARAELLELRRAVAASAEEFGMRMIAASTHPWSHWRDQEPVDMERYRILGAENRSLARRMAICGMHVHAGIEDLNLRVDLMNQVSYFMPHLLALSTSSPFWEGHDTGLKAFRPIIIGDLPRSGLPEVFESWNDWTELLDDLAATGVVTDPSKIWWDLRPSSRHPTLEIRICDVCTWLEDGLTIAALYQSILAFLLHLRNNNQRWRQYRRILILENKWRAQRYGIEAELADFGKRIVVPLPELIDELIEILRPHAEALGCIAEVEHARTIARRGTSADQQLRVYHEALAAGASDHEAQVAVVDWLVAQSVQPDSPAPSEAHPAELQSEPQPPT</sequence>
<comment type="similarity">
    <text evidence="4">Belongs to the glutamate--cysteine ligase type 2 family. YbdK subfamily.</text>
</comment>
<dbReference type="HAMAP" id="MF_01609">
    <property type="entry name" value="Glu_cys_ligase_2"/>
    <property type="match status" value="1"/>
</dbReference>
<evidence type="ECO:0000256" key="3">
    <source>
        <dbReference type="ARBA" id="ARBA00022840"/>
    </source>
</evidence>
<comment type="catalytic activity">
    <reaction evidence="4">
        <text>L-cysteine + L-glutamate + ATP = gamma-L-glutamyl-L-cysteine + ADP + phosphate + H(+)</text>
        <dbReference type="Rhea" id="RHEA:13285"/>
        <dbReference type="ChEBI" id="CHEBI:15378"/>
        <dbReference type="ChEBI" id="CHEBI:29985"/>
        <dbReference type="ChEBI" id="CHEBI:30616"/>
        <dbReference type="ChEBI" id="CHEBI:35235"/>
        <dbReference type="ChEBI" id="CHEBI:43474"/>
        <dbReference type="ChEBI" id="CHEBI:58173"/>
        <dbReference type="ChEBI" id="CHEBI:456216"/>
        <dbReference type="EC" id="6.3.2.2"/>
    </reaction>
</comment>
<dbReference type="GO" id="GO:0042398">
    <property type="term" value="P:modified amino acid biosynthetic process"/>
    <property type="evidence" value="ECO:0007669"/>
    <property type="project" value="InterPro"/>
</dbReference>
<dbReference type="InterPro" id="IPR011793">
    <property type="entry name" value="YbdK"/>
</dbReference>
<keyword evidence="2 4" id="KW-0547">Nucleotide-binding</keyword>
<dbReference type="InterPro" id="IPR006336">
    <property type="entry name" value="GCS2"/>
</dbReference>
<dbReference type="NCBIfam" id="TIGR02050">
    <property type="entry name" value="gshA_cyan_rel"/>
    <property type="match status" value="1"/>
</dbReference>
<evidence type="ECO:0000256" key="4">
    <source>
        <dbReference type="HAMAP-Rule" id="MF_01609"/>
    </source>
</evidence>
<evidence type="ECO:0000256" key="2">
    <source>
        <dbReference type="ARBA" id="ARBA00022741"/>
    </source>
</evidence>
<dbReference type="PANTHER" id="PTHR36510:SF1">
    <property type="entry name" value="GLUTAMATE--CYSTEINE LIGASE 2-RELATED"/>
    <property type="match status" value="1"/>
</dbReference>
<dbReference type="InterPro" id="IPR050141">
    <property type="entry name" value="GCL_type2/YbdK_subfam"/>
</dbReference>
<name>A0A512C2L3_9HYPH</name>
<keyword evidence="7" id="KW-1185">Reference proteome</keyword>
<dbReference type="InterPro" id="IPR014746">
    <property type="entry name" value="Gln_synth/guanido_kin_cat_dom"/>
</dbReference>
<protein>
    <recommendedName>
        <fullName evidence="4">Putative glutamate--cysteine ligase 2</fullName>
        <ecNumber evidence="4">6.3.2.2</ecNumber>
    </recommendedName>
    <alternativeName>
        <fullName evidence="4">Gamma-glutamylcysteine synthetase 2</fullName>
        <shortName evidence="4">GCS 2</shortName>
        <shortName evidence="4">Gamma-GCS 2</shortName>
    </alternativeName>
</protein>
<dbReference type="Proteomes" id="UP000321085">
    <property type="component" value="Unassembled WGS sequence"/>
</dbReference>
<keyword evidence="1 4" id="KW-0436">Ligase</keyword>
<dbReference type="EC" id="6.3.2.2" evidence="4"/>
<dbReference type="EMBL" id="BJYU01000195">
    <property type="protein sequence ID" value="GEO18455.1"/>
    <property type="molecule type" value="Genomic_DNA"/>
</dbReference>
<dbReference type="SUPFAM" id="SSF55931">
    <property type="entry name" value="Glutamine synthetase/guanido kinase"/>
    <property type="match status" value="1"/>
</dbReference>
<comment type="caution">
    <text evidence="6">The sequence shown here is derived from an EMBL/GenBank/DDBJ whole genome shotgun (WGS) entry which is preliminary data.</text>
</comment>
<feature type="region of interest" description="Disordered" evidence="5">
    <location>
        <begin position="376"/>
        <end position="398"/>
    </location>
</feature>
<keyword evidence="3 4" id="KW-0067">ATP-binding</keyword>
<dbReference type="RefSeq" id="WP_210250155.1">
    <property type="nucleotide sequence ID" value="NZ_BJYU01000195.1"/>
</dbReference>
<dbReference type="GO" id="GO:0004357">
    <property type="term" value="F:glutamate-cysteine ligase activity"/>
    <property type="evidence" value="ECO:0007669"/>
    <property type="project" value="UniProtKB-EC"/>
</dbReference>
<accession>A0A512C2L3</accession>
<dbReference type="Pfam" id="PF04107">
    <property type="entry name" value="GCS2"/>
    <property type="match status" value="1"/>
</dbReference>
<dbReference type="PANTHER" id="PTHR36510">
    <property type="entry name" value="GLUTAMATE--CYSTEINE LIGASE 2-RELATED"/>
    <property type="match status" value="1"/>
</dbReference>
<organism evidence="6 7">
    <name type="scientific">Microvirga aerophila</name>
    <dbReference type="NCBI Taxonomy" id="670291"/>
    <lineage>
        <taxon>Bacteria</taxon>
        <taxon>Pseudomonadati</taxon>
        <taxon>Pseudomonadota</taxon>
        <taxon>Alphaproteobacteria</taxon>
        <taxon>Hyphomicrobiales</taxon>
        <taxon>Methylobacteriaceae</taxon>
        <taxon>Microvirga</taxon>
    </lineage>
</organism>
<dbReference type="Gene3D" id="3.30.590.20">
    <property type="match status" value="1"/>
</dbReference>
<evidence type="ECO:0000256" key="1">
    <source>
        <dbReference type="ARBA" id="ARBA00022598"/>
    </source>
</evidence>
<dbReference type="NCBIfam" id="NF010039">
    <property type="entry name" value="PRK13515.1"/>
    <property type="match status" value="1"/>
</dbReference>
<reference evidence="6 7" key="1">
    <citation type="submission" date="2019-07" db="EMBL/GenBank/DDBJ databases">
        <title>Whole genome shotgun sequence of Microvirga aerophila NBRC 106136.</title>
        <authorList>
            <person name="Hosoyama A."/>
            <person name="Uohara A."/>
            <person name="Ohji S."/>
            <person name="Ichikawa N."/>
        </authorList>
    </citation>
    <scope>NUCLEOTIDE SEQUENCE [LARGE SCALE GENOMIC DNA]</scope>
    <source>
        <strain evidence="6 7">NBRC 106136</strain>
    </source>
</reference>
<evidence type="ECO:0000256" key="5">
    <source>
        <dbReference type="SAM" id="MobiDB-lite"/>
    </source>
</evidence>
<evidence type="ECO:0000313" key="6">
    <source>
        <dbReference type="EMBL" id="GEO18455.1"/>
    </source>
</evidence>
<gene>
    <name evidence="6" type="ORF">MAE02_61510</name>
</gene>
<dbReference type="GO" id="GO:0005524">
    <property type="term" value="F:ATP binding"/>
    <property type="evidence" value="ECO:0007669"/>
    <property type="project" value="UniProtKB-KW"/>
</dbReference>